<organism evidence="2 3">
    <name type="scientific">Paenibacillus nuruki</name>
    <dbReference type="NCBI Taxonomy" id="1886670"/>
    <lineage>
        <taxon>Bacteria</taxon>
        <taxon>Bacillati</taxon>
        <taxon>Bacillota</taxon>
        <taxon>Bacilli</taxon>
        <taxon>Bacillales</taxon>
        <taxon>Paenibacillaceae</taxon>
        <taxon>Paenibacillus</taxon>
    </lineage>
</organism>
<comment type="caution">
    <text evidence="2">The sequence shown here is derived from an EMBL/GenBank/DDBJ whole genome shotgun (WGS) entry which is preliminary data.</text>
</comment>
<gene>
    <name evidence="2" type="ORF">PTI45_04017</name>
</gene>
<feature type="transmembrane region" description="Helical" evidence="1">
    <location>
        <begin position="426"/>
        <end position="449"/>
    </location>
</feature>
<sequence length="463" mass="54171">MKEFGDKVIEKGSLYLNNLEKLSNEINLEILKRTKLNYFLKGLTIISIVPILFTTPIELWAKNNFPSMEEFYNSKLGFFLKITIFAVILISYVLLKKLQDEQEGTYQAKVKKVLWEQKLLTIPFIEWVVDRFIPNRRTSEYYRINTLLKDANAGIPLDWHYLHRILLAVALFIIMMSSFFSTHYLTVQNILELPTQSSSMFGKLSDKELKVAQETTALDTQILNQVKEVNNEQASDQIGTLVRNNPEIASNSKLYFSTVERIQQKLDDINSEYFKWYEFLIALTVAVMGYYFPSWILLFQKKLRAIDMQNEVEQFHTIIAMLCEIDRMSVDIMVEWMERFSSIFKAPLHKCVLNYEAGAELALNQVKIDAPFLPFSQLIDKLIHSVEKVPIIQAFDNLESERTNNFEKRKHAYEVMIQTKAEWGRLIGFAPMSAVIFLYLVFPFIYMSYMDMGTYYQQMNTLN</sequence>
<keyword evidence="3" id="KW-1185">Reference proteome</keyword>
<keyword evidence="1" id="KW-0812">Transmembrane</keyword>
<keyword evidence="1" id="KW-0472">Membrane</keyword>
<name>A0A1E3KYH3_9BACL</name>
<protein>
    <submittedName>
        <fullName evidence="2">Uncharacterized protein</fullName>
    </submittedName>
</protein>
<reference evidence="2 3" key="1">
    <citation type="submission" date="2016-08" db="EMBL/GenBank/DDBJ databases">
        <title>Genome sequencing of Paenibacillus sp. TI45-13ar, isolated from Korean traditional nuruk.</title>
        <authorList>
            <person name="Kim S.-J."/>
        </authorList>
    </citation>
    <scope>NUCLEOTIDE SEQUENCE [LARGE SCALE GENOMIC DNA]</scope>
    <source>
        <strain evidence="2 3">TI45-13ar</strain>
    </source>
</reference>
<evidence type="ECO:0000256" key="1">
    <source>
        <dbReference type="SAM" id="Phobius"/>
    </source>
</evidence>
<accession>A0A1E3KYH3</accession>
<dbReference type="Proteomes" id="UP000094578">
    <property type="component" value="Unassembled WGS sequence"/>
</dbReference>
<dbReference type="AlphaFoldDB" id="A0A1E3KYH3"/>
<keyword evidence="1" id="KW-1133">Transmembrane helix</keyword>
<evidence type="ECO:0000313" key="3">
    <source>
        <dbReference type="Proteomes" id="UP000094578"/>
    </source>
</evidence>
<dbReference type="EMBL" id="MDER01000084">
    <property type="protein sequence ID" value="ODP26612.1"/>
    <property type="molecule type" value="Genomic_DNA"/>
</dbReference>
<evidence type="ECO:0000313" key="2">
    <source>
        <dbReference type="EMBL" id="ODP26612.1"/>
    </source>
</evidence>
<proteinExistence type="predicted"/>
<feature type="transmembrane region" description="Helical" evidence="1">
    <location>
        <begin position="77"/>
        <end position="95"/>
    </location>
</feature>
<feature type="transmembrane region" description="Helical" evidence="1">
    <location>
        <begin position="276"/>
        <end position="299"/>
    </location>
</feature>
<feature type="transmembrane region" description="Helical" evidence="1">
    <location>
        <begin position="165"/>
        <end position="185"/>
    </location>
</feature>
<feature type="transmembrane region" description="Helical" evidence="1">
    <location>
        <begin position="38"/>
        <end position="57"/>
    </location>
</feature>
<dbReference type="STRING" id="1886670.PTI45_04017"/>